<evidence type="ECO:0000256" key="2">
    <source>
        <dbReference type="ARBA" id="ARBA00022771"/>
    </source>
</evidence>
<dbReference type="PROSITE" id="PS50950">
    <property type="entry name" value="ZF_THAP"/>
    <property type="match status" value="1"/>
</dbReference>
<dbReference type="Gene3D" id="6.20.210.20">
    <property type="entry name" value="THAP domain"/>
    <property type="match status" value="1"/>
</dbReference>
<feature type="coiled-coil region" evidence="6">
    <location>
        <begin position="180"/>
        <end position="224"/>
    </location>
</feature>
<gene>
    <name evidence="8" type="primary">Thap5</name>
    <name evidence="8" type="ORF">G6Z77_0014329</name>
</gene>
<dbReference type="EMBL" id="JAANIB010007267">
    <property type="protein sequence ID" value="KAG5326787.1"/>
    <property type="molecule type" value="Genomic_DNA"/>
</dbReference>
<evidence type="ECO:0000256" key="6">
    <source>
        <dbReference type="SAM" id="Coils"/>
    </source>
</evidence>
<dbReference type="InterPro" id="IPR026516">
    <property type="entry name" value="THAP1/10"/>
</dbReference>
<dbReference type="GO" id="GO:0003700">
    <property type="term" value="F:DNA-binding transcription factor activity"/>
    <property type="evidence" value="ECO:0007669"/>
    <property type="project" value="TreeGrafter"/>
</dbReference>
<dbReference type="GO" id="GO:0000978">
    <property type="term" value="F:RNA polymerase II cis-regulatory region sequence-specific DNA binding"/>
    <property type="evidence" value="ECO:0007669"/>
    <property type="project" value="TreeGrafter"/>
</dbReference>
<evidence type="ECO:0000313" key="8">
    <source>
        <dbReference type="EMBL" id="KAG5326787.1"/>
    </source>
</evidence>
<dbReference type="SMART" id="SM00980">
    <property type="entry name" value="THAP"/>
    <property type="match status" value="1"/>
</dbReference>
<dbReference type="SUPFAM" id="SSF57716">
    <property type="entry name" value="Glucocorticoid receptor-like (DNA-binding domain)"/>
    <property type="match status" value="1"/>
</dbReference>
<keyword evidence="6" id="KW-0175">Coiled coil</keyword>
<dbReference type="GO" id="GO:0008270">
    <property type="term" value="F:zinc ion binding"/>
    <property type="evidence" value="ECO:0007669"/>
    <property type="project" value="UniProtKB-KW"/>
</dbReference>
<dbReference type="GO" id="GO:0005634">
    <property type="term" value="C:nucleus"/>
    <property type="evidence" value="ECO:0007669"/>
    <property type="project" value="TreeGrafter"/>
</dbReference>
<evidence type="ECO:0000259" key="7">
    <source>
        <dbReference type="PROSITE" id="PS50950"/>
    </source>
</evidence>
<evidence type="ECO:0000256" key="5">
    <source>
        <dbReference type="PROSITE-ProRule" id="PRU00309"/>
    </source>
</evidence>
<protein>
    <submittedName>
        <fullName evidence="8">THAP5 protein</fullName>
    </submittedName>
</protein>
<sequence length="255" mass="30308">MRFKPRFCAYCKRTRIRQSGYSFFKFPLDKSNLLKKWLDSMGIKNWTPDKSSVLCSDHFEQTCLRKVGEKYLTLKDGSIPTIFNKVDCFNNIIKSVIFNLIVFILTENISFHEVTFDENLKQNQKIQFNDNKSDLPQKASCNKLTQTYSDDEDIDRLLMFNKTEIVNLDHHYHISPSRLIEKLIKSQETLKKRRDKIQIQRQQLRRFKNCITSLKETIKELQCQRMMSEKCLNCMSMVISHRIPEYPDEIKSKNV</sequence>
<evidence type="ECO:0000256" key="1">
    <source>
        <dbReference type="ARBA" id="ARBA00022723"/>
    </source>
</evidence>
<keyword evidence="3" id="KW-0862">Zinc</keyword>
<dbReference type="GO" id="GO:0006357">
    <property type="term" value="P:regulation of transcription by RNA polymerase II"/>
    <property type="evidence" value="ECO:0007669"/>
    <property type="project" value="TreeGrafter"/>
</dbReference>
<feature type="non-terminal residue" evidence="8">
    <location>
        <position position="1"/>
    </location>
</feature>
<dbReference type="Pfam" id="PF05485">
    <property type="entry name" value="THAP"/>
    <property type="match status" value="1"/>
</dbReference>
<proteinExistence type="predicted"/>
<dbReference type="InterPro" id="IPR006612">
    <property type="entry name" value="THAP_Znf"/>
</dbReference>
<dbReference type="InterPro" id="IPR038441">
    <property type="entry name" value="THAP_Znf_sf"/>
</dbReference>
<organism evidence="8 9">
    <name type="scientific">Acromyrmex heyeri</name>
    <dbReference type="NCBI Taxonomy" id="230685"/>
    <lineage>
        <taxon>Eukaryota</taxon>
        <taxon>Metazoa</taxon>
        <taxon>Ecdysozoa</taxon>
        <taxon>Arthropoda</taxon>
        <taxon>Hexapoda</taxon>
        <taxon>Insecta</taxon>
        <taxon>Pterygota</taxon>
        <taxon>Neoptera</taxon>
        <taxon>Endopterygota</taxon>
        <taxon>Hymenoptera</taxon>
        <taxon>Apocrita</taxon>
        <taxon>Aculeata</taxon>
        <taxon>Formicoidea</taxon>
        <taxon>Formicidae</taxon>
        <taxon>Myrmicinae</taxon>
        <taxon>Acromyrmex</taxon>
    </lineage>
</organism>
<keyword evidence="2 5" id="KW-0863">Zinc-finger</keyword>
<accession>A0A836ENQ1</accession>
<keyword evidence="9" id="KW-1185">Reference proteome</keyword>
<evidence type="ECO:0000256" key="3">
    <source>
        <dbReference type="ARBA" id="ARBA00022833"/>
    </source>
</evidence>
<evidence type="ECO:0000256" key="4">
    <source>
        <dbReference type="ARBA" id="ARBA00023125"/>
    </source>
</evidence>
<feature type="non-terminal residue" evidence="8">
    <location>
        <position position="255"/>
    </location>
</feature>
<keyword evidence="4 5" id="KW-0238">DNA-binding</keyword>
<comment type="caution">
    <text evidence="8">The sequence shown here is derived from an EMBL/GenBank/DDBJ whole genome shotgun (WGS) entry which is preliminary data.</text>
</comment>
<dbReference type="PANTHER" id="PTHR46600">
    <property type="entry name" value="THAP DOMAIN-CONTAINING"/>
    <property type="match status" value="1"/>
</dbReference>
<dbReference type="PANTHER" id="PTHR46600:SF7">
    <property type="entry name" value="SI:DKEY-228B2.6-RELATED"/>
    <property type="match status" value="1"/>
</dbReference>
<name>A0A836ENQ1_9HYME</name>
<dbReference type="SMART" id="SM00692">
    <property type="entry name" value="DM3"/>
    <property type="match status" value="1"/>
</dbReference>
<evidence type="ECO:0000313" key="9">
    <source>
        <dbReference type="Proteomes" id="UP000670152"/>
    </source>
</evidence>
<reference evidence="8 9" key="1">
    <citation type="submission" date="2020-02" db="EMBL/GenBank/DDBJ databases">
        <title>Relaxed selection underlies rapid genomic changes in the transitions from sociality to social parasitism in ants.</title>
        <authorList>
            <person name="Bi X."/>
        </authorList>
    </citation>
    <scope>NUCLEOTIDE SEQUENCE [LARGE SCALE GENOMIC DNA]</scope>
    <source>
        <strain evidence="8">BGI-DK2014b</strain>
        <tissue evidence="8">Whole body</tissue>
    </source>
</reference>
<dbReference type="Proteomes" id="UP000670152">
    <property type="component" value="Unassembled WGS sequence"/>
</dbReference>
<dbReference type="AlphaFoldDB" id="A0A836ENQ1"/>
<feature type="domain" description="THAP-type" evidence="7">
    <location>
        <begin position="4"/>
        <end position="83"/>
    </location>
</feature>
<keyword evidence="1" id="KW-0479">Metal-binding</keyword>
<dbReference type="OrthoDB" id="7527924at2759"/>